<evidence type="ECO:0000313" key="2">
    <source>
        <dbReference type="EMBL" id="MFC3139049.1"/>
    </source>
</evidence>
<keyword evidence="1" id="KW-1133">Transmembrane helix</keyword>
<organism evidence="2 3">
    <name type="scientific">Shewanella submarina</name>
    <dbReference type="NCBI Taxonomy" id="2016376"/>
    <lineage>
        <taxon>Bacteria</taxon>
        <taxon>Pseudomonadati</taxon>
        <taxon>Pseudomonadota</taxon>
        <taxon>Gammaproteobacteria</taxon>
        <taxon>Alteromonadales</taxon>
        <taxon>Shewanellaceae</taxon>
        <taxon>Shewanella</taxon>
    </lineage>
</organism>
<evidence type="ECO:0008006" key="4">
    <source>
        <dbReference type="Google" id="ProtNLM"/>
    </source>
</evidence>
<reference evidence="3" key="1">
    <citation type="journal article" date="2019" name="Int. J. Syst. Evol. Microbiol.">
        <title>The Global Catalogue of Microorganisms (GCM) 10K type strain sequencing project: providing services to taxonomists for standard genome sequencing and annotation.</title>
        <authorList>
            <consortium name="The Broad Institute Genomics Platform"/>
            <consortium name="The Broad Institute Genome Sequencing Center for Infectious Disease"/>
            <person name="Wu L."/>
            <person name="Ma J."/>
        </authorList>
    </citation>
    <scope>NUCLEOTIDE SEQUENCE [LARGE SCALE GENOMIC DNA]</scope>
    <source>
        <strain evidence="3">KCTC 52277</strain>
    </source>
</reference>
<gene>
    <name evidence="2" type="ORF">ACFOE0_12760</name>
</gene>
<comment type="caution">
    <text evidence="2">The sequence shown here is derived from an EMBL/GenBank/DDBJ whole genome shotgun (WGS) entry which is preliminary data.</text>
</comment>
<feature type="transmembrane region" description="Helical" evidence="1">
    <location>
        <begin position="37"/>
        <end position="58"/>
    </location>
</feature>
<keyword evidence="3" id="KW-1185">Reference proteome</keyword>
<proteinExistence type="predicted"/>
<accession>A0ABV7GBY5</accession>
<dbReference type="RefSeq" id="WP_248936851.1">
    <property type="nucleotide sequence ID" value="NZ_JAKILF010000006.1"/>
</dbReference>
<protein>
    <recommendedName>
        <fullName evidence="4">DUF58 domain-containing protein</fullName>
    </recommendedName>
</protein>
<keyword evidence="1" id="KW-0812">Transmembrane</keyword>
<sequence>MSQQRIYSKERTTAKGLYIAAGVLCFAALLIQLTDNWSIGLFLLSSPFLAMGLLLLIIGKYHDNKYRRLGKSVLVLPTDRCELGLAIKARVEIDKPEFNRVSRVQLSCLRRENDNKIASYQTLWQQDIEVNAYCQRESTWLEFEFTIPTDKTPTSRRWFAQYRVHWELSFEYVEALTAVKRSWEIQVVRPDLSVIKGQSL</sequence>
<feature type="transmembrane region" description="Helical" evidence="1">
    <location>
        <begin position="12"/>
        <end position="31"/>
    </location>
</feature>
<evidence type="ECO:0000256" key="1">
    <source>
        <dbReference type="SAM" id="Phobius"/>
    </source>
</evidence>
<dbReference type="EMBL" id="JBHRTD010000015">
    <property type="protein sequence ID" value="MFC3139049.1"/>
    <property type="molecule type" value="Genomic_DNA"/>
</dbReference>
<evidence type="ECO:0000313" key="3">
    <source>
        <dbReference type="Proteomes" id="UP001595621"/>
    </source>
</evidence>
<keyword evidence="1" id="KW-0472">Membrane</keyword>
<name>A0ABV7GBY5_9GAMM</name>
<dbReference type="Proteomes" id="UP001595621">
    <property type="component" value="Unassembled WGS sequence"/>
</dbReference>